<organism evidence="3 4">
    <name type="scientific">Callosobruchus maculatus</name>
    <name type="common">Southern cowpea weevil</name>
    <name type="synonym">Pulse bruchid</name>
    <dbReference type="NCBI Taxonomy" id="64391"/>
    <lineage>
        <taxon>Eukaryota</taxon>
        <taxon>Metazoa</taxon>
        <taxon>Ecdysozoa</taxon>
        <taxon>Arthropoda</taxon>
        <taxon>Hexapoda</taxon>
        <taxon>Insecta</taxon>
        <taxon>Pterygota</taxon>
        <taxon>Neoptera</taxon>
        <taxon>Endopterygota</taxon>
        <taxon>Coleoptera</taxon>
        <taxon>Polyphaga</taxon>
        <taxon>Cucujiformia</taxon>
        <taxon>Chrysomeloidea</taxon>
        <taxon>Chrysomelidae</taxon>
        <taxon>Bruchinae</taxon>
        <taxon>Bruchini</taxon>
        <taxon>Callosobruchus</taxon>
    </lineage>
</organism>
<reference evidence="3 4" key="1">
    <citation type="submission" date="2019-01" db="EMBL/GenBank/DDBJ databases">
        <authorList>
            <person name="Sayadi A."/>
        </authorList>
    </citation>
    <scope>NUCLEOTIDE SEQUENCE [LARGE SCALE GENOMIC DNA]</scope>
</reference>
<dbReference type="AlphaFoldDB" id="A0A653D4K3"/>
<name>A0A653D4K3_CALMS</name>
<evidence type="ECO:0000313" key="3">
    <source>
        <dbReference type="EMBL" id="VEN55108.1"/>
    </source>
</evidence>
<dbReference type="EMBL" id="CAACVG010010134">
    <property type="protein sequence ID" value="VEN55108.1"/>
    <property type="molecule type" value="Genomic_DNA"/>
</dbReference>
<evidence type="ECO:0008006" key="5">
    <source>
        <dbReference type="Google" id="ProtNLM"/>
    </source>
</evidence>
<keyword evidence="4" id="KW-1185">Reference proteome</keyword>
<dbReference type="EMBL" id="CAACVG010006121">
    <property type="protein sequence ID" value="VEN39922.1"/>
    <property type="molecule type" value="Genomic_DNA"/>
</dbReference>
<sequence>PDVSDCGWTLVNGKLVPVLTTLAVLPDDTSVLSTCNCKKDCAASLCSCKRKGIECIGSCKCMAQSACANKVDRNICVTSASQSECDSEGASDSD</sequence>
<proteinExistence type="predicted"/>
<accession>A0A653D4K3</accession>
<evidence type="ECO:0000313" key="4">
    <source>
        <dbReference type="Proteomes" id="UP000410492"/>
    </source>
</evidence>
<evidence type="ECO:0000313" key="2">
    <source>
        <dbReference type="EMBL" id="VEN50956.1"/>
    </source>
</evidence>
<dbReference type="Proteomes" id="UP000410492">
    <property type="component" value="Unassembled WGS sequence"/>
</dbReference>
<evidence type="ECO:0000313" key="1">
    <source>
        <dbReference type="EMBL" id="VEN39922.1"/>
    </source>
</evidence>
<feature type="non-terminal residue" evidence="3">
    <location>
        <position position="1"/>
    </location>
</feature>
<dbReference type="OrthoDB" id="6711362at2759"/>
<protein>
    <recommendedName>
        <fullName evidence="5">Tesmin/TSO1-like CXC domain-containing protein</fullName>
    </recommendedName>
</protein>
<dbReference type="EMBL" id="CAACVG010008751">
    <property type="protein sequence ID" value="VEN50956.1"/>
    <property type="molecule type" value="Genomic_DNA"/>
</dbReference>
<gene>
    <name evidence="2" type="ORF">CALMAC_LOCUS11552</name>
    <name evidence="3" type="ORF">CALMAC_LOCUS14380</name>
    <name evidence="1" type="ORF">CALMAC_LOCUS4275</name>
</gene>